<evidence type="ECO:0000256" key="9">
    <source>
        <dbReference type="ARBA" id="ARBA00022705"/>
    </source>
</evidence>
<dbReference type="EMBL" id="KM230032">
    <property type="protein sequence ID" value="AIY33766.1"/>
    <property type="molecule type" value="Genomic_DNA"/>
</dbReference>
<dbReference type="PRINTS" id="PR00227">
    <property type="entry name" value="GEMCOATAL1"/>
</dbReference>
<organism evidence="21">
    <name type="scientific">Eragrostis minor streak virus</name>
    <dbReference type="NCBI Taxonomy" id="1030595"/>
    <lineage>
        <taxon>Viruses</taxon>
        <taxon>Monodnaviria</taxon>
        <taxon>Shotokuvirae</taxon>
        <taxon>Cressdnaviricota</taxon>
        <taxon>Repensiviricetes</taxon>
        <taxon>Geplafuvirales</taxon>
        <taxon>Geminiviridae</taxon>
        <taxon>Mastrevirus</taxon>
        <taxon>Mastrevirus eragrostisminoris</taxon>
    </lineage>
</organism>
<feature type="binding site" evidence="18">
    <location>
        <position position="59"/>
    </location>
    <ligand>
        <name>a divalent metal cation</name>
        <dbReference type="ChEBI" id="CHEBI:60240"/>
    </ligand>
</feature>
<evidence type="ECO:0000256" key="17">
    <source>
        <dbReference type="PIRSR" id="PIRSR601191-1"/>
    </source>
</evidence>
<keyword evidence="15" id="KW-0190">Covalent protein-DNA linkage</keyword>
<evidence type="ECO:0000256" key="14">
    <source>
        <dbReference type="ARBA" id="ARBA00022801"/>
    </source>
</evidence>
<comment type="cofactor">
    <cofactor evidence="18">
        <name>Mg(2+)</name>
        <dbReference type="ChEBI" id="CHEBI:18420"/>
    </cofactor>
    <cofactor evidence="18">
        <name>Mn(2+)</name>
        <dbReference type="ChEBI" id="CHEBI:29035"/>
    </cofactor>
    <text evidence="18">Divalent metal cations, possibly Mg(2+) or Mn(2+).</text>
</comment>
<dbReference type="GO" id="GO:0042025">
    <property type="term" value="C:host cell nucleus"/>
    <property type="evidence" value="ECO:0007669"/>
    <property type="project" value="UniProtKB-SubCell"/>
</dbReference>
<evidence type="ECO:0000256" key="8">
    <source>
        <dbReference type="ARBA" id="ARBA00022695"/>
    </source>
</evidence>
<dbReference type="Pfam" id="PF08283">
    <property type="entry name" value="Gemini_AL1_M"/>
    <property type="match status" value="1"/>
</dbReference>
<keyword evidence="5" id="KW-0678">Repressor</keyword>
<dbReference type="PROSITE" id="PS52020">
    <property type="entry name" value="CRESS_DNA_REP"/>
    <property type="match status" value="1"/>
</dbReference>
<evidence type="ECO:0000256" key="10">
    <source>
        <dbReference type="ARBA" id="ARBA00022722"/>
    </source>
</evidence>
<feature type="binding site" evidence="18">
    <location>
        <position position="67"/>
    </location>
    <ligand>
        <name>a divalent metal cation</name>
        <dbReference type="ChEBI" id="CHEBI:60240"/>
    </ligand>
</feature>
<dbReference type="Gene3D" id="3.40.1310.20">
    <property type="match status" value="1"/>
</dbReference>
<evidence type="ECO:0000256" key="6">
    <source>
        <dbReference type="ARBA" id="ARBA00022562"/>
    </source>
</evidence>
<keyword evidence="12" id="KW-0547">Nucleotide-binding</keyword>
<keyword evidence="6 19" id="KW-1048">Host nucleus</keyword>
<keyword evidence="16" id="KW-0238">DNA-binding</keyword>
<evidence type="ECO:0000256" key="4">
    <source>
        <dbReference type="ARBA" id="ARBA00014531"/>
    </source>
</evidence>
<name>A0A1B0PRS0_9GEMI</name>
<sequence length="352" mass="40587">MSQDQDTLGSSSDGSRFRISSKQLFLTYPKCDLSPKDLGLELLQLLIQNKPKYIHVTQELHKDGFPHLHALVQLEKKLFTRRQTFFDQFLHGTKFHPNIQPARDASKVLGYITKQNGEEYIFGKPTLPKKKKTAQEGRDQRMRAIIESSTSKQEYLSMVRKEFPFDWATRLMQFEYSASSLFPEPPVEYTSPFPVDQLLCPEDITEIINSEWFQHGAPGGRPRSIYICGPTRTGKTTWARSLGRHNYYNSVLDFTHYDPQAEYNVIDDVPFKYCPQWKALVGAQRDYIVNPKYGKKKKIKGGIPSIILTNDDEDWLGEMKPAQAEYLHANSHVHYMYEGTKFYKAEAAGQDV</sequence>
<keyword evidence="14 19" id="KW-0378">Hydrolase</keyword>
<dbReference type="EC" id="3.1.21.-" evidence="19"/>
<keyword evidence="13" id="KW-0255">Endonuclease</keyword>
<dbReference type="InterPro" id="IPR022692">
    <property type="entry name" value="Gemini_AL1_REP_central"/>
</dbReference>
<dbReference type="GO" id="GO:0046872">
    <property type="term" value="F:metal ion binding"/>
    <property type="evidence" value="ECO:0007669"/>
    <property type="project" value="UniProtKB-KW"/>
</dbReference>
<evidence type="ECO:0000256" key="11">
    <source>
        <dbReference type="ARBA" id="ARBA00022723"/>
    </source>
</evidence>
<evidence type="ECO:0000256" key="3">
    <source>
        <dbReference type="ARBA" id="ARBA00011488"/>
    </source>
</evidence>
<evidence type="ECO:0000256" key="7">
    <source>
        <dbReference type="ARBA" id="ARBA00022679"/>
    </source>
</evidence>
<feature type="binding site" evidence="18">
    <location>
        <position position="69"/>
    </location>
    <ligand>
        <name>a divalent metal cation</name>
        <dbReference type="ChEBI" id="CHEBI:60240"/>
    </ligand>
</feature>
<keyword evidence="7" id="KW-0808">Transferase</keyword>
<keyword evidence="8" id="KW-0548">Nucleotidyltransferase</keyword>
<dbReference type="InterPro" id="IPR027417">
    <property type="entry name" value="P-loop_NTPase"/>
</dbReference>
<evidence type="ECO:0000256" key="18">
    <source>
        <dbReference type="PIRSR" id="PIRSR601191-2"/>
    </source>
</evidence>
<protein>
    <recommendedName>
        <fullName evidence="4 19">Replication-associated protein</fullName>
        <shortName evidence="19">Rep</shortName>
        <ecNumber evidence="19">3.1.21.-</ecNumber>
    </recommendedName>
</protein>
<evidence type="ECO:0000256" key="1">
    <source>
        <dbReference type="ARBA" id="ARBA00004147"/>
    </source>
</evidence>
<dbReference type="SUPFAM" id="SSF52540">
    <property type="entry name" value="P-loop containing nucleoside triphosphate hydrolases"/>
    <property type="match status" value="1"/>
</dbReference>
<comment type="subunit">
    <text evidence="3">Homooligomer. Rep binds to repeated DNA motifs (iterons). Forms the O-complex, which is a Rep-DNA complex involved in the initiation of RCR. Part of the C- and V-complexes which are RepA-Rep-DNA complexes involved in the c-sense and v-sense transcription.</text>
</comment>
<dbReference type="GO" id="GO:0006260">
    <property type="term" value="P:DNA replication"/>
    <property type="evidence" value="ECO:0007669"/>
    <property type="project" value="UniProtKB-KW"/>
</dbReference>
<feature type="active site" description="For DNA cleavage activity" evidence="17">
    <location>
        <position position="111"/>
    </location>
</feature>
<evidence type="ECO:0000256" key="12">
    <source>
        <dbReference type="ARBA" id="ARBA00022741"/>
    </source>
</evidence>
<accession>A0A1B0PRS0</accession>
<keyword evidence="9" id="KW-0235">DNA replication</keyword>
<evidence type="ECO:0000256" key="13">
    <source>
        <dbReference type="ARBA" id="ARBA00022759"/>
    </source>
</evidence>
<evidence type="ECO:0000256" key="5">
    <source>
        <dbReference type="ARBA" id="ARBA00022491"/>
    </source>
</evidence>
<feature type="domain" description="CRESS-DNA virus Rep endonuclease" evidence="20">
    <location>
        <begin position="18"/>
        <end position="125"/>
    </location>
</feature>
<dbReference type="Pfam" id="PF00799">
    <property type="entry name" value="Gemini_AL1"/>
    <property type="match status" value="1"/>
</dbReference>
<dbReference type="InterPro" id="IPR049912">
    <property type="entry name" value="CRESS_DNA_REP"/>
</dbReference>
<evidence type="ECO:0000256" key="16">
    <source>
        <dbReference type="ARBA" id="ARBA00023125"/>
    </source>
</evidence>
<dbReference type="InterPro" id="IPR001301">
    <property type="entry name" value="Gemini_AL1_CLV"/>
</dbReference>
<dbReference type="PRINTS" id="PR00228">
    <property type="entry name" value="GEMCOATCLVL1"/>
</dbReference>
<evidence type="ECO:0000256" key="19">
    <source>
        <dbReference type="RuleBase" id="RU361249"/>
    </source>
</evidence>
<dbReference type="GO" id="GO:0016888">
    <property type="term" value="F:DNA endonuclease activity, producing 5'-phosphomonoesters"/>
    <property type="evidence" value="ECO:0007669"/>
    <property type="project" value="InterPro"/>
</dbReference>
<comment type="subcellular location">
    <subcellularLocation>
        <location evidence="1 19">Host nucleus</location>
    </subcellularLocation>
</comment>
<dbReference type="GO" id="GO:0016779">
    <property type="term" value="F:nucleotidyltransferase activity"/>
    <property type="evidence" value="ECO:0007669"/>
    <property type="project" value="UniProtKB-KW"/>
</dbReference>
<keyword evidence="10" id="KW-0540">Nuclease</keyword>
<dbReference type="GO" id="GO:0000166">
    <property type="term" value="F:nucleotide binding"/>
    <property type="evidence" value="ECO:0007669"/>
    <property type="project" value="UniProtKB-KW"/>
</dbReference>
<dbReference type="GO" id="GO:0005198">
    <property type="term" value="F:structural molecule activity"/>
    <property type="evidence" value="ECO:0007669"/>
    <property type="project" value="InterPro"/>
</dbReference>
<dbReference type="InterPro" id="IPR001191">
    <property type="entry name" value="Gemini_AL1_REP"/>
</dbReference>
<proteinExistence type="inferred from homology"/>
<evidence type="ECO:0000256" key="15">
    <source>
        <dbReference type="ARBA" id="ARBA00023124"/>
    </source>
</evidence>
<dbReference type="SUPFAM" id="SSF55464">
    <property type="entry name" value="Origin of replication-binding domain, RBD-like"/>
    <property type="match status" value="1"/>
</dbReference>
<evidence type="ECO:0000256" key="2">
    <source>
        <dbReference type="ARBA" id="ARBA00006240"/>
    </source>
</evidence>
<reference evidence="21" key="1">
    <citation type="submission" date="2014-07" db="EMBL/GenBank/DDBJ databases">
        <title>Molecular diversity of African moncot-infecting mastrevirus.</title>
        <authorList>
            <person name="Kraberger S."/>
            <person name="Pande D."/>
            <person name="Shepherd D.N."/>
            <person name="Martin D.P."/>
            <person name="Varsani A."/>
        </authorList>
    </citation>
    <scope>NUCLEOTIDE SEQUENCE</scope>
    <source>
        <strain evidence="21">G449</strain>
    </source>
</reference>
<dbReference type="GO" id="GO:0003677">
    <property type="term" value="F:DNA binding"/>
    <property type="evidence" value="ECO:0007669"/>
    <property type="project" value="UniProtKB-KW"/>
</dbReference>
<comment type="similarity">
    <text evidence="2 19">Belongs to the geminiviridae Rep protein family.</text>
</comment>
<evidence type="ECO:0000259" key="20">
    <source>
        <dbReference type="PROSITE" id="PS52020"/>
    </source>
</evidence>
<evidence type="ECO:0000313" key="21">
    <source>
        <dbReference type="EMBL" id="AIY33766.1"/>
    </source>
</evidence>
<keyword evidence="11 18" id="KW-0479">Metal-binding</keyword>